<dbReference type="SUPFAM" id="SSF56563">
    <property type="entry name" value="Major capsid protein gp5"/>
    <property type="match status" value="1"/>
</dbReference>
<sequence>MLAKLQARLKELAGELEALEKKDTLTADDLKAMKDKTTEVEKTLEDIATLQASEAARARAAVPADAPAGTTVAAQPKKDLTPVEKVGIVISGMVTALNENGVRGFRPTMKAIEDNGYAAVAREFEPAQKRTMISSNASAGGILLPEDMSNDIIDILRPNTTFLQGMPEVIPMPNGTYKLPAAASGATAAYRGEAKPAAVTTPSFKAINMSAKLLAGIVPISNQLIRWSGPNVGAWAQGDLATSMGTVMDYNAFFGDGLEDTPLGILNIPGVYTTAATNSTAPTYSQVDADARKLLNAIENANVPLVRVEWRMAPRVMNFLADMRDGNGNPIYPTLQGENPIWKGYRVRKTTQFPINGGGTTDESTISLIAFGHVMFGDCLRMQLAISDVATVKNGSQTINAFQDGVTVLRAESEHDFDCRYVEAIASLTAVRWGA</sequence>
<gene>
    <name evidence="3" type="ORF">MPL3356_60494</name>
</gene>
<organism evidence="3 4">
    <name type="scientific">Mesorhizobium plurifarium</name>
    <dbReference type="NCBI Taxonomy" id="69974"/>
    <lineage>
        <taxon>Bacteria</taxon>
        <taxon>Pseudomonadati</taxon>
        <taxon>Pseudomonadota</taxon>
        <taxon>Alphaproteobacteria</taxon>
        <taxon>Hyphomicrobiales</taxon>
        <taxon>Phyllobacteriaceae</taxon>
        <taxon>Mesorhizobium</taxon>
    </lineage>
</organism>
<dbReference type="InterPro" id="IPR054612">
    <property type="entry name" value="Phage_capsid-like_C"/>
</dbReference>
<dbReference type="InterPro" id="IPR024455">
    <property type="entry name" value="Phage_capsid"/>
</dbReference>
<reference evidence="4" key="1">
    <citation type="submission" date="2014-08" db="EMBL/GenBank/DDBJ databases">
        <authorList>
            <person name="Moulin L."/>
        </authorList>
    </citation>
    <scope>NUCLEOTIDE SEQUENCE [LARGE SCALE GENOMIC DNA]</scope>
</reference>
<evidence type="ECO:0000259" key="2">
    <source>
        <dbReference type="Pfam" id="PF05065"/>
    </source>
</evidence>
<proteinExistence type="predicted"/>
<feature type="domain" description="Phage capsid-like C-terminal" evidence="2">
    <location>
        <begin position="140"/>
        <end position="428"/>
    </location>
</feature>
<comment type="subcellular location">
    <subcellularLocation>
        <location evidence="1">Virion</location>
    </subcellularLocation>
</comment>
<evidence type="ECO:0000256" key="1">
    <source>
        <dbReference type="ARBA" id="ARBA00004328"/>
    </source>
</evidence>
<dbReference type="Gene3D" id="3.30.2400.10">
    <property type="entry name" value="Major capsid protein gp5"/>
    <property type="match status" value="1"/>
</dbReference>
<dbReference type="NCBIfam" id="TIGR01554">
    <property type="entry name" value="major_cap_HK97"/>
    <property type="match status" value="1"/>
</dbReference>
<dbReference type="Pfam" id="PF05065">
    <property type="entry name" value="Phage_capsid"/>
    <property type="match status" value="1"/>
</dbReference>
<evidence type="ECO:0000313" key="3">
    <source>
        <dbReference type="EMBL" id="CDX26679.1"/>
    </source>
</evidence>
<dbReference type="AlphaFoldDB" id="A0A090E9R7"/>
<name>A0A090E9R7_MESPL</name>
<evidence type="ECO:0000313" key="4">
    <source>
        <dbReference type="Proteomes" id="UP000045285"/>
    </source>
</evidence>
<dbReference type="EMBL" id="CCMZ01000056">
    <property type="protein sequence ID" value="CDX26679.1"/>
    <property type="molecule type" value="Genomic_DNA"/>
</dbReference>
<protein>
    <submittedName>
        <fullName evidence="3">Putative Phage major capsid protein, HK97 family</fullName>
    </submittedName>
</protein>
<dbReference type="Proteomes" id="UP000045285">
    <property type="component" value="Unassembled WGS sequence"/>
</dbReference>
<keyword evidence="4" id="KW-1185">Reference proteome</keyword>
<accession>A0A090E9R7</accession>